<evidence type="ECO:0000259" key="2">
    <source>
        <dbReference type="Pfam" id="PF01970"/>
    </source>
</evidence>
<keyword evidence="1" id="KW-0812">Transmembrane</keyword>
<comment type="caution">
    <text evidence="3">The sequence shown here is derived from an EMBL/GenBank/DDBJ whole genome shotgun (WGS) entry which is preliminary data.</text>
</comment>
<dbReference type="PANTHER" id="PTHR35342:SF5">
    <property type="entry name" value="TRICARBOXYLIC TRANSPORT PROTEIN"/>
    <property type="match status" value="1"/>
</dbReference>
<feature type="transmembrane region" description="Helical" evidence="1">
    <location>
        <begin position="201"/>
        <end position="224"/>
    </location>
</feature>
<accession>A0A8J3YY38</accession>
<dbReference type="Proteomes" id="UP000612585">
    <property type="component" value="Unassembled WGS sequence"/>
</dbReference>
<feature type="transmembrane region" description="Helical" evidence="1">
    <location>
        <begin position="116"/>
        <end position="140"/>
    </location>
</feature>
<feature type="transmembrane region" description="Helical" evidence="1">
    <location>
        <begin position="66"/>
        <end position="83"/>
    </location>
</feature>
<gene>
    <name evidence="3" type="ORF">Vau01_016550</name>
</gene>
<reference evidence="3" key="1">
    <citation type="submission" date="2021-01" db="EMBL/GenBank/DDBJ databases">
        <title>Whole genome shotgun sequence of Virgisporangium aurantiacum NBRC 16421.</title>
        <authorList>
            <person name="Komaki H."/>
            <person name="Tamura T."/>
        </authorList>
    </citation>
    <scope>NUCLEOTIDE SEQUENCE</scope>
    <source>
        <strain evidence="3">NBRC 16421</strain>
    </source>
</reference>
<feature type="transmembrane region" description="Helical" evidence="1">
    <location>
        <begin position="365"/>
        <end position="389"/>
    </location>
</feature>
<sequence>MRRRAERGGAMSDLLNGFATVLTPTNLLFAMIGVTVGTFIGVLPGIGPALTIALLLPITFSLDDPVGALIMFAGIYYGAMYGGSTTSILLNTPGESASVATSIEGHQMARRGRARAALATAAIGSFVAGTISTVLLTVIAEPVASLATSFRAADYFALAVLAMVCVTALVGRSVVRGLLSLVFGLFLGLVGIDSLTGQSRFTFGSLELLDGVGIVVVIVGLFAIGETLHAAARGDTPSTVDPVEPRGFLGWLSRDDWRRSWKPWLRGTAFGFPLGALPSGGAEIPTFLSYTYEKHRSPHKEEFGNGAIEGVAGPEAANNASFSGVLVPLLTLGIPTSATAAVLLAAFQIFNVQPGPQLFERSPELVWALIASLYIGNVMLLLLNLPLIGLWVKVLRIPRPLLYAGILLFATLGVYAVSNSVVEVLIAYGIGVIGFFMRRYDFPLAPVILGVILGPLMEEQFRRALVIADGDLTVFVTRPLTVVLLMLAVLALAVPYLPRLVARARGRSAEKLAFAEDD</sequence>
<evidence type="ECO:0000313" key="4">
    <source>
        <dbReference type="Proteomes" id="UP000612585"/>
    </source>
</evidence>
<dbReference type="AlphaFoldDB" id="A0A8J3YY38"/>
<name>A0A8J3YY38_9ACTN</name>
<keyword evidence="1" id="KW-0472">Membrane</keyword>
<dbReference type="Pfam" id="PF01970">
    <property type="entry name" value="TctA"/>
    <property type="match status" value="1"/>
</dbReference>
<protein>
    <submittedName>
        <fullName evidence="3">Tripartite tricarboxylate transporter TctA</fullName>
    </submittedName>
</protein>
<proteinExistence type="predicted"/>
<dbReference type="EMBL" id="BOPG01000011">
    <property type="protein sequence ID" value="GIJ54139.1"/>
    <property type="molecule type" value="Genomic_DNA"/>
</dbReference>
<feature type="transmembrane region" description="Helical" evidence="1">
    <location>
        <begin position="178"/>
        <end position="195"/>
    </location>
</feature>
<dbReference type="PANTHER" id="PTHR35342">
    <property type="entry name" value="TRICARBOXYLIC TRANSPORT PROTEIN"/>
    <property type="match status" value="1"/>
</dbReference>
<feature type="transmembrane region" description="Helical" evidence="1">
    <location>
        <begin position="401"/>
        <end position="428"/>
    </location>
</feature>
<feature type="transmembrane region" description="Helical" evidence="1">
    <location>
        <begin position="152"/>
        <end position="171"/>
    </location>
</feature>
<evidence type="ECO:0000256" key="1">
    <source>
        <dbReference type="SAM" id="Phobius"/>
    </source>
</evidence>
<feature type="domain" description="DUF112" evidence="2">
    <location>
        <begin position="27"/>
        <end position="449"/>
    </location>
</feature>
<feature type="transmembrane region" description="Helical" evidence="1">
    <location>
        <begin position="477"/>
        <end position="497"/>
    </location>
</feature>
<keyword evidence="4" id="KW-1185">Reference proteome</keyword>
<keyword evidence="1" id="KW-1133">Transmembrane helix</keyword>
<organism evidence="3 4">
    <name type="scientific">Virgisporangium aurantiacum</name>
    <dbReference type="NCBI Taxonomy" id="175570"/>
    <lineage>
        <taxon>Bacteria</taxon>
        <taxon>Bacillati</taxon>
        <taxon>Actinomycetota</taxon>
        <taxon>Actinomycetes</taxon>
        <taxon>Micromonosporales</taxon>
        <taxon>Micromonosporaceae</taxon>
        <taxon>Virgisporangium</taxon>
    </lineage>
</organism>
<evidence type="ECO:0000313" key="3">
    <source>
        <dbReference type="EMBL" id="GIJ54139.1"/>
    </source>
</evidence>
<dbReference type="InterPro" id="IPR002823">
    <property type="entry name" value="DUF112_TM"/>
</dbReference>